<organism evidence="1 2">
    <name type="scientific">Phlebotomus papatasi</name>
    <name type="common">Sandfly</name>
    <dbReference type="NCBI Taxonomy" id="29031"/>
    <lineage>
        <taxon>Eukaryota</taxon>
        <taxon>Metazoa</taxon>
        <taxon>Ecdysozoa</taxon>
        <taxon>Arthropoda</taxon>
        <taxon>Hexapoda</taxon>
        <taxon>Insecta</taxon>
        <taxon>Pterygota</taxon>
        <taxon>Neoptera</taxon>
        <taxon>Endopterygota</taxon>
        <taxon>Diptera</taxon>
        <taxon>Nematocera</taxon>
        <taxon>Psychodoidea</taxon>
        <taxon>Psychodidae</taxon>
        <taxon>Phlebotomus</taxon>
        <taxon>Phlebotomus</taxon>
    </lineage>
</organism>
<dbReference type="EMBL" id="AJVK01000654">
    <property type="status" value="NOT_ANNOTATED_CDS"/>
    <property type="molecule type" value="Genomic_DNA"/>
</dbReference>
<dbReference type="EnsemblMetazoa" id="PPAI004925-RA">
    <property type="protein sequence ID" value="PPAI004925-PA"/>
    <property type="gene ID" value="PPAI004925"/>
</dbReference>
<sequence length="105" mass="11937">MSWLNLDSLNNIKGQITKVIQDTVVQPVQEDDEVDHVAKLENATRRVEELTELCTTQDQELTTLRRQILELQQQQQHAKVAECVAGKSVSVSKNRSEKFAFATRS</sequence>
<reference evidence="1" key="1">
    <citation type="submission" date="2022-08" db="UniProtKB">
        <authorList>
            <consortium name="EnsemblMetazoa"/>
        </authorList>
    </citation>
    <scope>IDENTIFICATION</scope>
    <source>
        <strain evidence="1">Israel</strain>
    </source>
</reference>
<dbReference type="AlphaFoldDB" id="A0A1B0DB28"/>
<keyword evidence="2" id="KW-1185">Reference proteome</keyword>
<protein>
    <submittedName>
        <fullName evidence="1">Uncharacterized protein</fullName>
    </submittedName>
</protein>
<name>A0A1B0DB28_PHLPP</name>
<dbReference type="VEuPathDB" id="VectorBase:PPAI004925"/>
<dbReference type="VEuPathDB" id="VectorBase:PPAPM1_003683"/>
<dbReference type="Proteomes" id="UP000092462">
    <property type="component" value="Unassembled WGS sequence"/>
</dbReference>
<proteinExistence type="predicted"/>
<accession>A0A1B0DB28</accession>
<evidence type="ECO:0000313" key="2">
    <source>
        <dbReference type="Proteomes" id="UP000092462"/>
    </source>
</evidence>
<evidence type="ECO:0000313" key="1">
    <source>
        <dbReference type="EnsemblMetazoa" id="PPAI004925-PA"/>
    </source>
</evidence>